<dbReference type="RefSeq" id="WP_200609695.1">
    <property type="nucleotide sequence ID" value="NZ_JAEHHL010000006.1"/>
</dbReference>
<dbReference type="InterPro" id="IPR007939">
    <property type="entry name" value="Cu-R_B_prcur"/>
</dbReference>
<feature type="chain" id="PRO_5035293790" evidence="1">
    <location>
        <begin position="24"/>
        <end position="233"/>
    </location>
</feature>
<sequence>MTLRSLLAGALAPALLGAPAALAEPLIWGIQVEQLEYRVGDETDVFAWDFDAMVGTDELKLVWRSEAEYAMAEDAFEKLENQLRLQVPVSEFFDAVAGVRVDTPDGPDRVHGVIGLHGLAPQWFEVDADLFISGKPFARLEGEYEALLTNRIILIPSIEFELPFTDDTANGVGAWGPRLEVGARLSYDLVDRAVAPYIGVHYERSFGETADLARAGGEDPGAVFFVSGVRLMF</sequence>
<dbReference type="EMBL" id="JAEHHL010000006">
    <property type="protein sequence ID" value="MBK0399482.1"/>
    <property type="molecule type" value="Genomic_DNA"/>
</dbReference>
<feature type="signal peptide" evidence="1">
    <location>
        <begin position="1"/>
        <end position="23"/>
    </location>
</feature>
<keyword evidence="3" id="KW-1185">Reference proteome</keyword>
<evidence type="ECO:0000256" key="1">
    <source>
        <dbReference type="SAM" id="SignalP"/>
    </source>
</evidence>
<dbReference type="GO" id="GO:0006878">
    <property type="term" value="P:intracellular copper ion homeostasis"/>
    <property type="evidence" value="ECO:0007669"/>
    <property type="project" value="InterPro"/>
</dbReference>
<dbReference type="GO" id="GO:0009279">
    <property type="term" value="C:cell outer membrane"/>
    <property type="evidence" value="ECO:0007669"/>
    <property type="project" value="InterPro"/>
</dbReference>
<evidence type="ECO:0000313" key="3">
    <source>
        <dbReference type="Proteomes" id="UP000655420"/>
    </source>
</evidence>
<accession>A0A8J7SCK6</accession>
<dbReference type="AlphaFoldDB" id="A0A8J7SCK6"/>
<name>A0A8J7SCK6_9RHOB</name>
<evidence type="ECO:0000313" key="2">
    <source>
        <dbReference type="EMBL" id="MBK0399482.1"/>
    </source>
</evidence>
<dbReference type="GO" id="GO:0005507">
    <property type="term" value="F:copper ion binding"/>
    <property type="evidence" value="ECO:0007669"/>
    <property type="project" value="InterPro"/>
</dbReference>
<protein>
    <submittedName>
        <fullName evidence="2">Copper resistance protein B</fullName>
    </submittedName>
</protein>
<gene>
    <name evidence="2" type="ORF">H0I76_09790</name>
</gene>
<keyword evidence="1" id="KW-0732">Signal</keyword>
<comment type="caution">
    <text evidence="2">The sequence shown here is derived from an EMBL/GenBank/DDBJ whole genome shotgun (WGS) entry which is preliminary data.</text>
</comment>
<reference evidence="2" key="1">
    <citation type="submission" date="2020-12" db="EMBL/GenBank/DDBJ databases">
        <title>Bacterial taxonomy.</title>
        <authorList>
            <person name="Pan X."/>
        </authorList>
    </citation>
    <scope>NUCLEOTIDE SEQUENCE</scope>
    <source>
        <strain evidence="2">M0105</strain>
    </source>
</reference>
<organism evidence="2 3">
    <name type="scientific">Thermohalobaculum xanthum</name>
    <dbReference type="NCBI Taxonomy" id="2753746"/>
    <lineage>
        <taxon>Bacteria</taxon>
        <taxon>Pseudomonadati</taxon>
        <taxon>Pseudomonadota</taxon>
        <taxon>Alphaproteobacteria</taxon>
        <taxon>Rhodobacterales</taxon>
        <taxon>Paracoccaceae</taxon>
        <taxon>Thermohalobaculum</taxon>
    </lineage>
</organism>
<dbReference type="Proteomes" id="UP000655420">
    <property type="component" value="Unassembled WGS sequence"/>
</dbReference>
<dbReference type="Pfam" id="PF05275">
    <property type="entry name" value="CopB"/>
    <property type="match status" value="1"/>
</dbReference>
<proteinExistence type="predicted"/>